<feature type="compositionally biased region" description="Low complexity" evidence="1">
    <location>
        <begin position="370"/>
        <end position="386"/>
    </location>
</feature>
<feature type="region of interest" description="Disordered" evidence="1">
    <location>
        <begin position="653"/>
        <end position="678"/>
    </location>
</feature>
<keyword evidence="3" id="KW-1185">Reference proteome</keyword>
<name>A0A5C5G4F0_9BASI</name>
<dbReference type="EMBL" id="SOZI01000006">
    <property type="protein sequence ID" value="TNY23978.1"/>
    <property type="molecule type" value="Genomic_DNA"/>
</dbReference>
<proteinExistence type="predicted"/>
<feature type="region of interest" description="Disordered" evidence="1">
    <location>
        <begin position="356"/>
        <end position="387"/>
    </location>
</feature>
<evidence type="ECO:0000256" key="1">
    <source>
        <dbReference type="SAM" id="MobiDB-lite"/>
    </source>
</evidence>
<dbReference type="InterPro" id="IPR011990">
    <property type="entry name" value="TPR-like_helical_dom_sf"/>
</dbReference>
<organism evidence="2 3">
    <name type="scientific">Rhodotorula diobovata</name>
    <dbReference type="NCBI Taxonomy" id="5288"/>
    <lineage>
        <taxon>Eukaryota</taxon>
        <taxon>Fungi</taxon>
        <taxon>Dikarya</taxon>
        <taxon>Basidiomycota</taxon>
        <taxon>Pucciniomycotina</taxon>
        <taxon>Microbotryomycetes</taxon>
        <taxon>Sporidiobolales</taxon>
        <taxon>Sporidiobolaceae</taxon>
        <taxon>Rhodotorula</taxon>
    </lineage>
</organism>
<evidence type="ECO:0000313" key="3">
    <source>
        <dbReference type="Proteomes" id="UP000311382"/>
    </source>
</evidence>
<dbReference type="Gene3D" id="1.25.40.10">
    <property type="entry name" value="Tetratricopeptide repeat domain"/>
    <property type="match status" value="1"/>
</dbReference>
<gene>
    <name evidence="2" type="ORF">DMC30DRAFT_239203</name>
</gene>
<feature type="region of interest" description="Disordered" evidence="1">
    <location>
        <begin position="103"/>
        <end position="196"/>
    </location>
</feature>
<protein>
    <submittedName>
        <fullName evidence="2">Uncharacterized protein</fullName>
    </submittedName>
</protein>
<comment type="caution">
    <text evidence="2">The sequence shown here is derived from an EMBL/GenBank/DDBJ whole genome shotgun (WGS) entry which is preliminary data.</text>
</comment>
<feature type="compositionally biased region" description="Low complexity" evidence="1">
    <location>
        <begin position="30"/>
        <end position="66"/>
    </location>
</feature>
<sequence length="678" mass="73061">MRRRLPCLVRVACPSAHPTPPPPHAPPPASRASSSTAASSRTRAQARPAHASPAASTSHAHTACRAPSSSVEADPRRADNFLRRVAAAPAAGSLVERLRERHADRMEQATGAPEQRGPRAKGHLAGSSREGAAVAAATRADHTAAQEGTAAKGKARRRPASVASHLDFASFPRTSTGTSSSPSELPSADSLLSQPLPSSEPALYDFLRRARTTHPGVPATWLAWFHAHPRIAPFASTRTYRLLLHGATATTDKGLVRSLLSEMHERGVPLDDETRRVLLRGYLRGGEDERAFEVARRLGRVGKRAVLEATKPRDLGEVAKGRGDAEVLWKGWATRERDKRAEEARKAALEAVKTEVAPQGTYKRRRHRSFAAAPASSPLPSSSHPRQTLVPARPAALSGSDVGTLVERLVQERRLDEAHALTETWLTANRPAQQDARPSPSFPLALVHRTAAAYHSTALVLMNTLLKSLFFERPSLSSVHTFIDAFTAKHSAPFPAFPLTPNAVTLRLLVSGCLGVADAWDRATSLVDWYGYRFGLPPTDGSLTGRRRYFVPPSRVEGARVGAAKPSLGVVSGPHSARHPVLVPPHAVVAPDVAVLLLRHAVDQYERGTLGYGERVKAVRRWWAGFDRRGSDVWGFWKTRELEKRAKKVGLLTSKAAGSSAGRAPEGKDRVAGGGRGG</sequence>
<feature type="region of interest" description="Disordered" evidence="1">
    <location>
        <begin position="12"/>
        <end position="75"/>
    </location>
</feature>
<dbReference type="OrthoDB" id="446293at2759"/>
<evidence type="ECO:0000313" key="2">
    <source>
        <dbReference type="EMBL" id="TNY23978.1"/>
    </source>
</evidence>
<dbReference type="AlphaFoldDB" id="A0A5C5G4F0"/>
<feature type="compositionally biased region" description="Low complexity" evidence="1">
    <location>
        <begin position="125"/>
        <end position="138"/>
    </location>
</feature>
<accession>A0A5C5G4F0</accession>
<dbReference type="STRING" id="5288.A0A5C5G4F0"/>
<feature type="compositionally biased region" description="Pro residues" evidence="1">
    <location>
        <begin position="17"/>
        <end position="29"/>
    </location>
</feature>
<dbReference type="Proteomes" id="UP000311382">
    <property type="component" value="Unassembled WGS sequence"/>
</dbReference>
<reference evidence="2 3" key="1">
    <citation type="submission" date="2019-03" db="EMBL/GenBank/DDBJ databases">
        <title>Rhodosporidium diobovatum UCD-FST 08-225 genome sequencing, assembly, and annotation.</title>
        <authorList>
            <person name="Fakankun I.U."/>
            <person name="Fristensky B."/>
            <person name="Levin D.B."/>
        </authorList>
    </citation>
    <scope>NUCLEOTIDE SEQUENCE [LARGE SCALE GENOMIC DNA]</scope>
    <source>
        <strain evidence="2 3">UCD-FST 08-225</strain>
    </source>
</reference>
<feature type="compositionally biased region" description="Low complexity" evidence="1">
    <location>
        <begin position="170"/>
        <end position="196"/>
    </location>
</feature>